<organism evidence="6 7">
    <name type="scientific">Mortierella hygrophila</name>
    <dbReference type="NCBI Taxonomy" id="979708"/>
    <lineage>
        <taxon>Eukaryota</taxon>
        <taxon>Fungi</taxon>
        <taxon>Fungi incertae sedis</taxon>
        <taxon>Mucoromycota</taxon>
        <taxon>Mortierellomycotina</taxon>
        <taxon>Mortierellomycetes</taxon>
        <taxon>Mortierellales</taxon>
        <taxon>Mortierellaceae</taxon>
        <taxon>Mortierella</taxon>
    </lineage>
</organism>
<keyword evidence="7" id="KW-1185">Reference proteome</keyword>
<evidence type="ECO:0000256" key="3">
    <source>
        <dbReference type="ARBA" id="ARBA00022827"/>
    </source>
</evidence>
<keyword evidence="2" id="KW-0285">Flavoprotein</keyword>
<dbReference type="SUPFAM" id="SSF51905">
    <property type="entry name" value="FAD/NAD(P)-binding domain"/>
    <property type="match status" value="1"/>
</dbReference>
<sequence length="219" mass="24388">MALEDELSVKYPSQLPPISDGRNPHVMIVGAGLGGLLLAILLDKAGIPYEIYERAKEVKPLGAVMTLNAGIFPALEQLGFYEELVKLSLPVTWTSVYHGDMTEIIRLKTKLADVIGYDHIVFPRPEFYDLVLSRVPREKIHFNKKVMSLEQNKEGVMIRCSDGTTYHGDILVGADGAYSGVRQALYKRMDKARILPPSDLEELNKGYICMVGTTRPLDP</sequence>
<protein>
    <recommendedName>
        <fullName evidence="5">FAD-binding domain-containing protein</fullName>
    </recommendedName>
</protein>
<keyword evidence="3" id="KW-0274">FAD</keyword>
<dbReference type="AlphaFoldDB" id="A0A9P6EYU2"/>
<dbReference type="GO" id="GO:0071949">
    <property type="term" value="F:FAD binding"/>
    <property type="evidence" value="ECO:0007669"/>
    <property type="project" value="InterPro"/>
</dbReference>
<evidence type="ECO:0000259" key="5">
    <source>
        <dbReference type="Pfam" id="PF01494"/>
    </source>
</evidence>
<name>A0A9P6EYU2_9FUNG</name>
<keyword evidence="4" id="KW-0560">Oxidoreductase</keyword>
<dbReference type="Gene3D" id="3.50.50.60">
    <property type="entry name" value="FAD/NAD(P)-binding domain"/>
    <property type="match status" value="1"/>
</dbReference>
<dbReference type="Proteomes" id="UP000723463">
    <property type="component" value="Unassembled WGS sequence"/>
</dbReference>
<comment type="caution">
    <text evidence="6">The sequence shown here is derived from an EMBL/GenBank/DDBJ whole genome shotgun (WGS) entry which is preliminary data.</text>
</comment>
<evidence type="ECO:0000313" key="7">
    <source>
        <dbReference type="Proteomes" id="UP000723463"/>
    </source>
</evidence>
<feature type="domain" description="FAD-binding" evidence="5">
    <location>
        <begin position="25"/>
        <end position="186"/>
    </location>
</feature>
<dbReference type="GO" id="GO:0004497">
    <property type="term" value="F:monooxygenase activity"/>
    <property type="evidence" value="ECO:0007669"/>
    <property type="project" value="InterPro"/>
</dbReference>
<accession>A0A9P6EYU2</accession>
<dbReference type="PANTHER" id="PTHR47356">
    <property type="entry name" value="FAD-DEPENDENT MONOOXYGENASE ASQG-RELATED"/>
    <property type="match status" value="1"/>
</dbReference>
<gene>
    <name evidence="6" type="ORF">EC957_007296</name>
</gene>
<dbReference type="PRINTS" id="PR00420">
    <property type="entry name" value="RNGMNOXGNASE"/>
</dbReference>
<evidence type="ECO:0000256" key="2">
    <source>
        <dbReference type="ARBA" id="ARBA00022630"/>
    </source>
</evidence>
<dbReference type="InterPro" id="IPR036188">
    <property type="entry name" value="FAD/NAD-bd_sf"/>
</dbReference>
<proteinExistence type="inferred from homology"/>
<feature type="non-terminal residue" evidence="6">
    <location>
        <position position="219"/>
    </location>
</feature>
<dbReference type="EMBL" id="JAAAXW010000339">
    <property type="protein sequence ID" value="KAF9538039.1"/>
    <property type="molecule type" value="Genomic_DNA"/>
</dbReference>
<reference evidence="6" key="1">
    <citation type="journal article" date="2020" name="Fungal Divers.">
        <title>Resolving the Mortierellaceae phylogeny through synthesis of multi-gene phylogenetics and phylogenomics.</title>
        <authorList>
            <person name="Vandepol N."/>
            <person name="Liber J."/>
            <person name="Desiro A."/>
            <person name="Na H."/>
            <person name="Kennedy M."/>
            <person name="Barry K."/>
            <person name="Grigoriev I.V."/>
            <person name="Miller A.N."/>
            <person name="O'Donnell K."/>
            <person name="Stajich J.E."/>
            <person name="Bonito G."/>
        </authorList>
    </citation>
    <scope>NUCLEOTIDE SEQUENCE</scope>
    <source>
        <strain evidence="6">NRRL 2591</strain>
    </source>
</reference>
<evidence type="ECO:0000313" key="6">
    <source>
        <dbReference type="EMBL" id="KAF9538039.1"/>
    </source>
</evidence>
<dbReference type="InterPro" id="IPR050562">
    <property type="entry name" value="FAD_mOase_fung"/>
</dbReference>
<dbReference type="PANTHER" id="PTHR47356:SF2">
    <property type="entry name" value="FAD-BINDING DOMAIN-CONTAINING PROTEIN-RELATED"/>
    <property type="match status" value="1"/>
</dbReference>
<evidence type="ECO:0000256" key="1">
    <source>
        <dbReference type="ARBA" id="ARBA00007992"/>
    </source>
</evidence>
<evidence type="ECO:0000256" key="4">
    <source>
        <dbReference type="ARBA" id="ARBA00023002"/>
    </source>
</evidence>
<dbReference type="Pfam" id="PF01494">
    <property type="entry name" value="FAD_binding_3"/>
    <property type="match status" value="1"/>
</dbReference>
<dbReference type="InterPro" id="IPR002938">
    <property type="entry name" value="FAD-bd"/>
</dbReference>
<comment type="similarity">
    <text evidence="1">Belongs to the paxM FAD-dependent monooxygenase family.</text>
</comment>